<dbReference type="OrthoDB" id="8050531at2"/>
<dbReference type="AlphaFoldDB" id="A0A0C2U8I5"/>
<dbReference type="Pfam" id="PF04932">
    <property type="entry name" value="Wzy_C"/>
    <property type="match status" value="1"/>
</dbReference>
<keyword evidence="4 5" id="KW-0472">Membrane</keyword>
<keyword evidence="7" id="KW-0436">Ligase</keyword>
<dbReference type="EMBL" id="JXSL01000030">
    <property type="protein sequence ID" value="KIL97812.1"/>
    <property type="molecule type" value="Genomic_DNA"/>
</dbReference>
<dbReference type="InterPro" id="IPR007016">
    <property type="entry name" value="O-antigen_ligase-rel_domated"/>
</dbReference>
<comment type="subcellular location">
    <subcellularLocation>
        <location evidence="1">Membrane</location>
        <topology evidence="1">Multi-pass membrane protein</topology>
    </subcellularLocation>
</comment>
<accession>A0A0C2U8I5</accession>
<gene>
    <name evidence="7" type="ORF">CCC_00873</name>
</gene>
<proteinExistence type="predicted"/>
<feature type="transmembrane region" description="Helical" evidence="5">
    <location>
        <begin position="203"/>
        <end position="218"/>
    </location>
</feature>
<keyword evidence="3 5" id="KW-1133">Transmembrane helix</keyword>
<feature type="domain" description="O-antigen ligase-related" evidence="6">
    <location>
        <begin position="185"/>
        <end position="344"/>
    </location>
</feature>
<dbReference type="InterPro" id="IPR051533">
    <property type="entry name" value="WaaL-like"/>
</dbReference>
<feature type="transmembrane region" description="Helical" evidence="5">
    <location>
        <begin position="155"/>
        <end position="174"/>
    </location>
</feature>
<organism evidence="7 8">
    <name type="scientific">Paramagnetospirillum magnetotacticum MS-1</name>
    <dbReference type="NCBI Taxonomy" id="272627"/>
    <lineage>
        <taxon>Bacteria</taxon>
        <taxon>Pseudomonadati</taxon>
        <taxon>Pseudomonadota</taxon>
        <taxon>Alphaproteobacteria</taxon>
        <taxon>Rhodospirillales</taxon>
        <taxon>Magnetospirillaceae</taxon>
        <taxon>Paramagnetospirillum</taxon>
    </lineage>
</organism>
<dbReference type="RefSeq" id="WP_041042098.1">
    <property type="nucleotide sequence ID" value="NZ_JXSL01000030.1"/>
</dbReference>
<feature type="transmembrane region" description="Helical" evidence="5">
    <location>
        <begin position="20"/>
        <end position="44"/>
    </location>
</feature>
<comment type="caution">
    <text evidence="7">The sequence shown here is derived from an EMBL/GenBank/DDBJ whole genome shotgun (WGS) entry which is preliminary data.</text>
</comment>
<feature type="transmembrane region" description="Helical" evidence="5">
    <location>
        <begin position="56"/>
        <end position="75"/>
    </location>
</feature>
<evidence type="ECO:0000256" key="2">
    <source>
        <dbReference type="ARBA" id="ARBA00022692"/>
    </source>
</evidence>
<feature type="transmembrane region" description="Helical" evidence="5">
    <location>
        <begin position="225"/>
        <end position="243"/>
    </location>
</feature>
<dbReference type="GO" id="GO:0016874">
    <property type="term" value="F:ligase activity"/>
    <property type="evidence" value="ECO:0007669"/>
    <property type="project" value="UniProtKB-KW"/>
</dbReference>
<evidence type="ECO:0000259" key="6">
    <source>
        <dbReference type="Pfam" id="PF04932"/>
    </source>
</evidence>
<dbReference type="PANTHER" id="PTHR37422">
    <property type="entry name" value="TEICHURONIC ACID BIOSYNTHESIS PROTEIN TUAE"/>
    <property type="match status" value="1"/>
</dbReference>
<evidence type="ECO:0000256" key="3">
    <source>
        <dbReference type="ARBA" id="ARBA00022989"/>
    </source>
</evidence>
<keyword evidence="2 5" id="KW-0812">Transmembrane</keyword>
<dbReference type="Proteomes" id="UP000031971">
    <property type="component" value="Unassembled WGS sequence"/>
</dbReference>
<dbReference type="STRING" id="272627.CCC_00873"/>
<keyword evidence="8" id="KW-1185">Reference proteome</keyword>
<evidence type="ECO:0000313" key="7">
    <source>
        <dbReference type="EMBL" id="KIL97812.1"/>
    </source>
</evidence>
<name>A0A0C2U8I5_PARME</name>
<dbReference type="GO" id="GO:0016020">
    <property type="term" value="C:membrane"/>
    <property type="evidence" value="ECO:0007669"/>
    <property type="project" value="UniProtKB-SubCell"/>
</dbReference>
<reference evidence="7 8" key="1">
    <citation type="submission" date="2015-01" db="EMBL/GenBank/DDBJ databases">
        <title>Genome Sequence of Magnetospirillum magnetotacticum Strain MS-1.</title>
        <authorList>
            <person name="Marinov G.K."/>
            <person name="Smalley M.D."/>
            <person name="DeSalvo G."/>
        </authorList>
    </citation>
    <scope>NUCLEOTIDE SEQUENCE [LARGE SCALE GENOMIC DNA]</scope>
    <source>
        <strain evidence="7 8">MS-1</strain>
    </source>
</reference>
<feature type="transmembrane region" description="Helical" evidence="5">
    <location>
        <begin position="114"/>
        <end position="135"/>
    </location>
</feature>
<sequence>MKSINASHALAFGAIFAPTVAIYAPLGMAPLFILVGVAVLVLEWRSKPWTAVWRPGLLILGCALIWMTIGLLWALDVLQALKTLTGLILLFSGGPLVVAAAGRLDDAGRKRVRIALVLGVLVGLGLAAAEVIKIGPGSFLHPQRSHLDQAFNGRISRGLTVSALLIGPALIAAWRLGRPRLTIAMALLAAFAIFGGHSLAAKLPILLAPLVIWGVIRNPGLCARLTMGGSIAVILAFPLLSMVPPPQETMDRLSLLPNSAHHRLTIWNFTATRILEHPLRGWGLDGSRNIPGAEENVLVMRRFNVPYGAGPDGVPLNEQLLPLHPHSGPGQIWLELGAVGVVMLCSLIIVLARRITTVRNPLDAAVTAQGIVVGIVVSSVSYGVWQSWWLCSVWLAAALAMAVAAGHSDIVEPDGNRQG</sequence>
<feature type="transmembrane region" description="Helical" evidence="5">
    <location>
        <begin position="364"/>
        <end position="381"/>
    </location>
</feature>
<protein>
    <submittedName>
        <fullName evidence="7">Lipid A core O-antigen ligase</fullName>
    </submittedName>
</protein>
<dbReference type="PANTHER" id="PTHR37422:SF13">
    <property type="entry name" value="LIPOPOLYSACCHARIDE BIOSYNTHESIS PROTEIN PA4999-RELATED"/>
    <property type="match status" value="1"/>
</dbReference>
<evidence type="ECO:0000256" key="4">
    <source>
        <dbReference type="ARBA" id="ARBA00023136"/>
    </source>
</evidence>
<evidence type="ECO:0000256" key="5">
    <source>
        <dbReference type="SAM" id="Phobius"/>
    </source>
</evidence>
<evidence type="ECO:0000256" key="1">
    <source>
        <dbReference type="ARBA" id="ARBA00004141"/>
    </source>
</evidence>
<feature type="transmembrane region" description="Helical" evidence="5">
    <location>
        <begin position="81"/>
        <end position="102"/>
    </location>
</feature>
<evidence type="ECO:0000313" key="8">
    <source>
        <dbReference type="Proteomes" id="UP000031971"/>
    </source>
</evidence>
<feature type="transmembrane region" description="Helical" evidence="5">
    <location>
        <begin position="332"/>
        <end position="352"/>
    </location>
</feature>